<gene>
    <name evidence="11" type="ORF">RD110_06040</name>
</gene>
<keyword evidence="5" id="KW-1003">Cell membrane</keyword>
<evidence type="ECO:0000313" key="11">
    <source>
        <dbReference type="EMBL" id="APW36808.1"/>
    </source>
</evidence>
<organism evidence="11 12">
    <name type="scientific">Rhodoferax koreensis</name>
    <dbReference type="NCBI Taxonomy" id="1842727"/>
    <lineage>
        <taxon>Bacteria</taxon>
        <taxon>Pseudomonadati</taxon>
        <taxon>Pseudomonadota</taxon>
        <taxon>Betaproteobacteria</taxon>
        <taxon>Burkholderiales</taxon>
        <taxon>Comamonadaceae</taxon>
        <taxon>Rhodoferax</taxon>
    </lineage>
</organism>
<reference evidence="11 12" key="1">
    <citation type="submission" date="2017-01" db="EMBL/GenBank/DDBJ databases">
        <authorList>
            <person name="Mah S.A."/>
            <person name="Swanson W.J."/>
            <person name="Moy G.W."/>
            <person name="Vacquier V.D."/>
        </authorList>
    </citation>
    <scope>NUCLEOTIDE SEQUENCE [LARGE SCALE GENOMIC DNA]</scope>
    <source>
        <strain evidence="11 12">DCY110</strain>
    </source>
</reference>
<keyword evidence="4" id="KW-0813">Transport</keyword>
<evidence type="ECO:0000256" key="4">
    <source>
        <dbReference type="ARBA" id="ARBA00022448"/>
    </source>
</evidence>
<evidence type="ECO:0000256" key="3">
    <source>
        <dbReference type="ARBA" id="ARBA00021563"/>
    </source>
</evidence>
<dbReference type="STRING" id="1842727.RD110_06040"/>
<evidence type="ECO:0000313" key="12">
    <source>
        <dbReference type="Proteomes" id="UP000186609"/>
    </source>
</evidence>
<dbReference type="RefSeq" id="WP_076197632.1">
    <property type="nucleotide sequence ID" value="NZ_CP019236.1"/>
</dbReference>
<keyword evidence="9" id="KW-0472">Membrane</keyword>
<comment type="similarity">
    <text evidence="2">Belongs to the GSP N family.</text>
</comment>
<evidence type="ECO:0000256" key="5">
    <source>
        <dbReference type="ARBA" id="ARBA00022475"/>
    </source>
</evidence>
<evidence type="ECO:0000256" key="8">
    <source>
        <dbReference type="ARBA" id="ARBA00022927"/>
    </source>
</evidence>
<keyword evidence="6" id="KW-0997">Cell inner membrane</keyword>
<evidence type="ECO:0000256" key="1">
    <source>
        <dbReference type="ARBA" id="ARBA00004533"/>
    </source>
</evidence>
<keyword evidence="7" id="KW-0812">Transmembrane</keyword>
<dbReference type="GO" id="GO:0015628">
    <property type="term" value="P:protein secretion by the type II secretion system"/>
    <property type="evidence" value="ECO:0007669"/>
    <property type="project" value="InterPro"/>
</dbReference>
<evidence type="ECO:0000256" key="6">
    <source>
        <dbReference type="ARBA" id="ARBA00022519"/>
    </source>
</evidence>
<dbReference type="InterPro" id="IPR022792">
    <property type="entry name" value="T2SS_protein-GspN"/>
</dbReference>
<keyword evidence="12" id="KW-1185">Reference proteome</keyword>
<protein>
    <recommendedName>
        <fullName evidence="3">Type II secretion system protein N</fullName>
    </recommendedName>
    <alternativeName>
        <fullName evidence="10">General secretion pathway protein N</fullName>
    </alternativeName>
</protein>
<comment type="subcellular location">
    <subcellularLocation>
        <location evidence="1">Cell inner membrane</location>
    </subcellularLocation>
</comment>
<dbReference type="EMBL" id="CP019236">
    <property type="protein sequence ID" value="APW36808.1"/>
    <property type="molecule type" value="Genomic_DNA"/>
</dbReference>
<evidence type="ECO:0000256" key="9">
    <source>
        <dbReference type="ARBA" id="ARBA00023136"/>
    </source>
</evidence>
<dbReference type="OrthoDB" id="8558191at2"/>
<keyword evidence="8" id="KW-0653">Protein transport</keyword>
<dbReference type="Proteomes" id="UP000186609">
    <property type="component" value="Chromosome"/>
</dbReference>
<evidence type="ECO:0000256" key="7">
    <source>
        <dbReference type="ARBA" id="ARBA00022692"/>
    </source>
</evidence>
<name>A0A1P8JSU8_9BURK</name>
<proteinExistence type="inferred from homology"/>
<dbReference type="Pfam" id="PF01203">
    <property type="entry name" value="T2SSN"/>
    <property type="match status" value="1"/>
</dbReference>
<dbReference type="GO" id="GO:0015627">
    <property type="term" value="C:type II protein secretion system complex"/>
    <property type="evidence" value="ECO:0007669"/>
    <property type="project" value="InterPro"/>
</dbReference>
<sequence length="275" mass="28487">MARSRPLSQPTPHAAVKPWRWALGGGGLGLLLAVLLFAPASWLAAAVERASAAQVRLADPRGTVWDGSAQLVLSGGIGSRDQAALPDRLTWRIRPGADGGSAGGWLSARLQALCCMAQPWRVAARPQWGGAVVTLADGQARLPALLLAGLGTPWNTLQPEGELTLSTQSLVIDLNAGRLVLGGQAVLEAMAVSSRLSTLKPMGSYRVTVAGGSTPTLKLETIEGALQLSGSGQWVGSRLRFDGVATAAPAFADALSNLLNIIGRRDGVRSLIKVG</sequence>
<dbReference type="AlphaFoldDB" id="A0A1P8JSU8"/>
<dbReference type="GO" id="GO:0005886">
    <property type="term" value="C:plasma membrane"/>
    <property type="evidence" value="ECO:0007669"/>
    <property type="project" value="UniProtKB-SubCell"/>
</dbReference>
<dbReference type="KEGG" id="rhy:RD110_06040"/>
<evidence type="ECO:0000256" key="10">
    <source>
        <dbReference type="ARBA" id="ARBA00030772"/>
    </source>
</evidence>
<accession>A0A1P8JSU8</accession>
<evidence type="ECO:0000256" key="2">
    <source>
        <dbReference type="ARBA" id="ARBA00007208"/>
    </source>
</evidence>